<evidence type="ECO:0000256" key="5">
    <source>
        <dbReference type="SAM" id="Coils"/>
    </source>
</evidence>
<dbReference type="Proteomes" id="UP001161423">
    <property type="component" value="Unassembled WGS sequence"/>
</dbReference>
<keyword evidence="5" id="KW-0175">Coiled coil</keyword>
<name>A0ABQ5TTG3_9GAMM</name>
<keyword evidence="2 4" id="KW-0807">Transducer</keyword>
<dbReference type="PROSITE" id="PS50111">
    <property type="entry name" value="CHEMOTAXIS_TRANSDUC_2"/>
    <property type="match status" value="1"/>
</dbReference>
<feature type="transmembrane region" description="Helical" evidence="6">
    <location>
        <begin position="20"/>
        <end position="40"/>
    </location>
</feature>
<dbReference type="CDD" id="cd06225">
    <property type="entry name" value="HAMP"/>
    <property type="match status" value="1"/>
</dbReference>
<dbReference type="PANTHER" id="PTHR32089">
    <property type="entry name" value="METHYL-ACCEPTING CHEMOTAXIS PROTEIN MCPB"/>
    <property type="match status" value="1"/>
</dbReference>
<evidence type="ECO:0000313" key="10">
    <source>
        <dbReference type="Proteomes" id="UP001161423"/>
    </source>
</evidence>
<dbReference type="SUPFAM" id="SSF58104">
    <property type="entry name" value="Methyl-accepting chemotaxis protein (MCP) signaling domain"/>
    <property type="match status" value="1"/>
</dbReference>
<keyword evidence="6" id="KW-1133">Transmembrane helix</keyword>
<accession>A0ABQ5TTG3</accession>
<dbReference type="RefSeq" id="WP_284722826.1">
    <property type="nucleotide sequence ID" value="NZ_BSND01000004.1"/>
</dbReference>
<keyword evidence="10" id="KW-1185">Reference proteome</keyword>
<organism evidence="9 10">
    <name type="scientific">Methylophaga thalassica</name>
    <dbReference type="NCBI Taxonomy" id="40223"/>
    <lineage>
        <taxon>Bacteria</taxon>
        <taxon>Pseudomonadati</taxon>
        <taxon>Pseudomonadota</taxon>
        <taxon>Gammaproteobacteria</taxon>
        <taxon>Thiotrichales</taxon>
        <taxon>Piscirickettsiaceae</taxon>
        <taxon>Methylophaga</taxon>
    </lineage>
</organism>
<reference evidence="9" key="2">
    <citation type="submission" date="2023-01" db="EMBL/GenBank/DDBJ databases">
        <title>Draft genome sequence of Methylophaga thalassica strain NBRC 102424.</title>
        <authorList>
            <person name="Sun Q."/>
            <person name="Mori K."/>
        </authorList>
    </citation>
    <scope>NUCLEOTIDE SEQUENCE</scope>
    <source>
        <strain evidence="9">NBRC 102424</strain>
    </source>
</reference>
<keyword evidence="6" id="KW-0812">Transmembrane</keyword>
<feature type="coiled-coil region" evidence="5">
    <location>
        <begin position="393"/>
        <end position="462"/>
    </location>
</feature>
<evidence type="ECO:0000256" key="6">
    <source>
        <dbReference type="SAM" id="Phobius"/>
    </source>
</evidence>
<reference evidence="9" key="1">
    <citation type="journal article" date="2014" name="Int. J. Syst. Evol. Microbiol.">
        <title>Complete genome of a new Firmicutes species belonging to the dominant human colonic microbiota ('Ruminococcus bicirculans') reveals two chromosomes and a selective capacity to utilize plant glucans.</title>
        <authorList>
            <consortium name="NISC Comparative Sequencing Program"/>
            <person name="Wegmann U."/>
            <person name="Louis P."/>
            <person name="Goesmann A."/>
            <person name="Henrissat B."/>
            <person name="Duncan S.H."/>
            <person name="Flint H.J."/>
        </authorList>
    </citation>
    <scope>NUCLEOTIDE SEQUENCE</scope>
    <source>
        <strain evidence="9">NBRC 102424</strain>
    </source>
</reference>
<dbReference type="EMBL" id="BSND01000004">
    <property type="protein sequence ID" value="GLP99449.1"/>
    <property type="molecule type" value="Genomic_DNA"/>
</dbReference>
<evidence type="ECO:0000256" key="4">
    <source>
        <dbReference type="PROSITE-ProRule" id="PRU00284"/>
    </source>
</evidence>
<dbReference type="CDD" id="cd11386">
    <property type="entry name" value="MCP_signal"/>
    <property type="match status" value="1"/>
</dbReference>
<dbReference type="Gene3D" id="1.10.287.950">
    <property type="entry name" value="Methyl-accepting chemotaxis protein"/>
    <property type="match status" value="1"/>
</dbReference>
<dbReference type="SMART" id="SM00304">
    <property type="entry name" value="HAMP"/>
    <property type="match status" value="1"/>
</dbReference>
<dbReference type="PROSITE" id="PS50885">
    <property type="entry name" value="HAMP"/>
    <property type="match status" value="1"/>
</dbReference>
<evidence type="ECO:0000313" key="9">
    <source>
        <dbReference type="EMBL" id="GLP99449.1"/>
    </source>
</evidence>
<comment type="subcellular location">
    <subcellularLocation>
        <location evidence="1">Membrane</location>
    </subcellularLocation>
</comment>
<dbReference type="InterPro" id="IPR003660">
    <property type="entry name" value="HAMP_dom"/>
</dbReference>
<comment type="caution">
    <text evidence="9">The sequence shown here is derived from an EMBL/GenBank/DDBJ whole genome shotgun (WGS) entry which is preliminary data.</text>
</comment>
<gene>
    <name evidence="9" type="ORF">GCM10007891_13030</name>
</gene>
<feature type="domain" description="HAMP" evidence="8">
    <location>
        <begin position="348"/>
        <end position="394"/>
    </location>
</feature>
<evidence type="ECO:0000259" key="7">
    <source>
        <dbReference type="PROSITE" id="PS50111"/>
    </source>
</evidence>
<dbReference type="SMART" id="SM00283">
    <property type="entry name" value="MA"/>
    <property type="match status" value="1"/>
</dbReference>
<dbReference type="PRINTS" id="PR00260">
    <property type="entry name" value="CHEMTRNSDUCR"/>
</dbReference>
<sequence length="671" mass="74123">MMSVAINLMNSLSYPKKMTLITSVLLIPILVSFFLLIYHLNKVVNESHHEQKGLEYLKALKPFYQQLPQHRGMTNAYLNGAAEFKEKILSKRQDIQQSIEKIDVIDQQYGSEFQTSSLLNEIKKDWLLLSNEDSGTDSNAIFTAHTQLITKVRRLMNVVNHNSGLIVDPELETTFIIETIVSYIPLLAENIGQTRGLASGIVANNEITTEQRIKLTAALSKVQNEADNTQQAITHIIEHNPKLKESIGKLEQDRENILAQFIHIIQQDILETNSIKADADSIFNLGSQAISANYVMYDYLADTLTTLLDERLSSLQFEKNLVITIIVIALVVALYLFIGFYQATVNMIRHITQASQRIAMGDLTIQIDSPAKDETADIFKALSDMTHNLNNIVNQLRLNANELAAASEELSANTLQSKSNSQEQQNQSEQIATAMNEMSSTIREIAQNAELLAEEVRTANNESQSGQAVITETVKSIHSLTEDVGRAAMTIAELSQSSEQIGSVLTVIKGVAEQTNLLALNAAIEAARAGDHGRGFAVVADEVRSLANRTQESAEQIQVMVDNLQQKTKQAVLVMDKEKSNAAGMVQYTESATQSILNIVNSMTQISDMSTHVASAAEEQGLVSEEINRNITRVSDLSEDNLHGSEQISIASQNLASLASQLNTIVQRFKV</sequence>
<evidence type="ECO:0000256" key="2">
    <source>
        <dbReference type="ARBA" id="ARBA00023224"/>
    </source>
</evidence>
<dbReference type="InterPro" id="IPR004089">
    <property type="entry name" value="MCPsignal_dom"/>
</dbReference>
<feature type="domain" description="Methyl-accepting transducer" evidence="7">
    <location>
        <begin position="399"/>
        <end position="635"/>
    </location>
</feature>
<protein>
    <submittedName>
        <fullName evidence="9">Methyl-accepting chemotaxis protein</fullName>
    </submittedName>
</protein>
<proteinExistence type="inferred from homology"/>
<evidence type="ECO:0000256" key="1">
    <source>
        <dbReference type="ARBA" id="ARBA00004370"/>
    </source>
</evidence>
<comment type="similarity">
    <text evidence="3">Belongs to the methyl-accepting chemotaxis (MCP) protein family.</text>
</comment>
<evidence type="ECO:0000256" key="3">
    <source>
        <dbReference type="ARBA" id="ARBA00029447"/>
    </source>
</evidence>
<dbReference type="Pfam" id="PF00015">
    <property type="entry name" value="MCPsignal"/>
    <property type="match status" value="1"/>
</dbReference>
<evidence type="ECO:0000259" key="8">
    <source>
        <dbReference type="PROSITE" id="PS50885"/>
    </source>
</evidence>
<dbReference type="InterPro" id="IPR004090">
    <property type="entry name" value="Chemotax_Me-accpt_rcpt"/>
</dbReference>
<keyword evidence="6" id="KW-0472">Membrane</keyword>
<dbReference type="PANTHER" id="PTHR32089:SF120">
    <property type="entry name" value="METHYL-ACCEPTING CHEMOTAXIS PROTEIN TLPQ"/>
    <property type="match status" value="1"/>
</dbReference>
<feature type="transmembrane region" description="Helical" evidence="6">
    <location>
        <begin position="321"/>
        <end position="341"/>
    </location>
</feature>